<feature type="transmembrane region" description="Helical" evidence="2">
    <location>
        <begin position="380"/>
        <end position="403"/>
    </location>
</feature>
<gene>
    <name evidence="3" type="ORF">Pcinc_040462</name>
</gene>
<feature type="transmembrane region" description="Helical" evidence="2">
    <location>
        <begin position="330"/>
        <end position="351"/>
    </location>
</feature>
<sequence>MPIRRPPRRSPGRSNKQNWNDRVRENSVVRTFGPLSGSFNLNIPNVVVPNASQEEQGRSVTRQQVLSVQGHQQQDNENIESHTSSLSQVAWAIRLINALNNKKLTTRINVSDLAETFALALPSRYKDKSTQTLDFSNTEATKSIYDRILVPSPNSETSGISTNHTSTNQHHDMTRSDDTVGIQVSEPPRSEAYRTERDNDDDDDVNTEQSSSNDPVYYVVMPHIEELRASTQHKSQDALSDGGATAEVQIDGGTSVSLDLEGEQESRVGGGGRVVPERVEVSSVSYLSVPDTYSRRPSTADRVIERLQVEKVEGGGLSIQGVGLASNCHVTLCVFGVFFMLAGVILSYISYNATVKARMGNEDAPKGSTEAMSSVSQMRMIGPSFLVLGLLMLGLGISLFVLAKKISRDEKMKQMVISEQQLFQLENSFCHANTMTTPLHTTAPAPHQQYPILAVRRNSWWMDPSLQDYGTPAVDARDSSVQCPSPINEVLGDTPPRPLTPSPLDLLPDHSGPSADIACFPATPNPEPVGDLVTLLPVADQDQVTPPRPPLSLPMLVPEPHPSSSMSSDLRPSTSKSPTGAQGRRSPVLMPFSNTQIPSIQVTAAPPVGPVLPRLSRHHSSHMDSRPTTADSR</sequence>
<keyword evidence="4" id="KW-1185">Reference proteome</keyword>
<keyword evidence="2" id="KW-0812">Transmembrane</keyword>
<organism evidence="3 4">
    <name type="scientific">Petrolisthes cinctipes</name>
    <name type="common">Flat porcelain crab</name>
    <dbReference type="NCBI Taxonomy" id="88211"/>
    <lineage>
        <taxon>Eukaryota</taxon>
        <taxon>Metazoa</taxon>
        <taxon>Ecdysozoa</taxon>
        <taxon>Arthropoda</taxon>
        <taxon>Crustacea</taxon>
        <taxon>Multicrustacea</taxon>
        <taxon>Malacostraca</taxon>
        <taxon>Eumalacostraca</taxon>
        <taxon>Eucarida</taxon>
        <taxon>Decapoda</taxon>
        <taxon>Pleocyemata</taxon>
        <taxon>Anomura</taxon>
        <taxon>Galatheoidea</taxon>
        <taxon>Porcellanidae</taxon>
        <taxon>Petrolisthes</taxon>
    </lineage>
</organism>
<feature type="compositionally biased region" description="Polar residues" evidence="1">
    <location>
        <begin position="592"/>
        <end position="602"/>
    </location>
</feature>
<evidence type="ECO:0000256" key="1">
    <source>
        <dbReference type="SAM" id="MobiDB-lite"/>
    </source>
</evidence>
<dbReference type="AlphaFoldDB" id="A0AAE1EKS4"/>
<feature type="region of interest" description="Disordered" evidence="1">
    <location>
        <begin position="541"/>
        <end position="633"/>
    </location>
</feature>
<evidence type="ECO:0000313" key="3">
    <source>
        <dbReference type="EMBL" id="KAK3852971.1"/>
    </source>
</evidence>
<feature type="compositionally biased region" description="Pro residues" evidence="1">
    <location>
        <begin position="546"/>
        <end position="561"/>
    </location>
</feature>
<feature type="compositionally biased region" description="Polar residues" evidence="1">
    <location>
        <begin position="152"/>
        <end position="168"/>
    </location>
</feature>
<comment type="caution">
    <text evidence="3">The sequence shown here is derived from an EMBL/GenBank/DDBJ whole genome shotgun (WGS) entry which is preliminary data.</text>
</comment>
<proteinExistence type="predicted"/>
<keyword evidence="2" id="KW-0472">Membrane</keyword>
<feature type="compositionally biased region" description="Basic and acidic residues" evidence="1">
    <location>
        <begin position="188"/>
        <end position="197"/>
    </location>
</feature>
<feature type="compositionally biased region" description="Low complexity" evidence="1">
    <location>
        <begin position="562"/>
        <end position="575"/>
    </location>
</feature>
<feature type="compositionally biased region" description="Basic residues" evidence="1">
    <location>
        <begin position="1"/>
        <end position="11"/>
    </location>
</feature>
<feature type="compositionally biased region" description="Basic and acidic residues" evidence="1">
    <location>
        <begin position="169"/>
        <end position="178"/>
    </location>
</feature>
<accession>A0AAE1EKS4</accession>
<dbReference type="Proteomes" id="UP001286313">
    <property type="component" value="Unassembled WGS sequence"/>
</dbReference>
<feature type="region of interest" description="Disordered" evidence="1">
    <location>
        <begin position="151"/>
        <end position="216"/>
    </location>
</feature>
<dbReference type="EMBL" id="JAWQEG010007158">
    <property type="protein sequence ID" value="KAK3852971.1"/>
    <property type="molecule type" value="Genomic_DNA"/>
</dbReference>
<name>A0AAE1EKS4_PETCI</name>
<reference evidence="3" key="1">
    <citation type="submission" date="2023-10" db="EMBL/GenBank/DDBJ databases">
        <title>Genome assemblies of two species of porcelain crab, Petrolisthes cinctipes and Petrolisthes manimaculis (Anomura: Porcellanidae).</title>
        <authorList>
            <person name="Angst P."/>
        </authorList>
    </citation>
    <scope>NUCLEOTIDE SEQUENCE</scope>
    <source>
        <strain evidence="3">PB745_01</strain>
        <tissue evidence="3">Gill</tissue>
    </source>
</reference>
<feature type="region of interest" description="Disordered" evidence="1">
    <location>
        <begin position="1"/>
        <end position="24"/>
    </location>
</feature>
<evidence type="ECO:0000256" key="2">
    <source>
        <dbReference type="SAM" id="Phobius"/>
    </source>
</evidence>
<evidence type="ECO:0000313" key="4">
    <source>
        <dbReference type="Proteomes" id="UP001286313"/>
    </source>
</evidence>
<keyword evidence="2" id="KW-1133">Transmembrane helix</keyword>
<protein>
    <submittedName>
        <fullName evidence="3">Uncharacterized protein</fullName>
    </submittedName>
</protein>